<gene>
    <name evidence="2" type="ORF">HNQ94_000533</name>
</gene>
<protein>
    <submittedName>
        <fullName evidence="2">Uncharacterized protein</fullName>
    </submittedName>
</protein>
<reference evidence="2 3" key="1">
    <citation type="submission" date="2020-08" db="EMBL/GenBank/DDBJ databases">
        <title>Genomic Encyclopedia of Type Strains, Phase IV (KMG-IV): sequencing the most valuable type-strain genomes for metagenomic binning, comparative biology and taxonomic classification.</title>
        <authorList>
            <person name="Goeker M."/>
        </authorList>
    </citation>
    <scope>NUCLEOTIDE SEQUENCE [LARGE SCALE GENOMIC DNA]</scope>
    <source>
        <strain evidence="2 3">DSM 19612</strain>
    </source>
</reference>
<dbReference type="Proteomes" id="UP000581688">
    <property type="component" value="Unassembled WGS sequence"/>
</dbReference>
<keyword evidence="3" id="KW-1185">Reference proteome</keyword>
<organism evidence="2 3">
    <name type="scientific">Salirhabdus euzebyi</name>
    <dbReference type="NCBI Taxonomy" id="394506"/>
    <lineage>
        <taxon>Bacteria</taxon>
        <taxon>Bacillati</taxon>
        <taxon>Bacillota</taxon>
        <taxon>Bacilli</taxon>
        <taxon>Bacillales</taxon>
        <taxon>Bacillaceae</taxon>
        <taxon>Salirhabdus</taxon>
    </lineage>
</organism>
<name>A0A841Q1P9_9BACI</name>
<proteinExistence type="predicted"/>
<feature type="compositionally biased region" description="Basic and acidic residues" evidence="1">
    <location>
        <begin position="33"/>
        <end position="42"/>
    </location>
</feature>
<dbReference type="RefSeq" id="WP_260400886.1">
    <property type="nucleotide sequence ID" value="NZ_CADDWK010000001.1"/>
</dbReference>
<accession>A0A841Q1P9</accession>
<evidence type="ECO:0000313" key="3">
    <source>
        <dbReference type="Proteomes" id="UP000581688"/>
    </source>
</evidence>
<dbReference type="AlphaFoldDB" id="A0A841Q1P9"/>
<evidence type="ECO:0000313" key="2">
    <source>
        <dbReference type="EMBL" id="MBB6452112.1"/>
    </source>
</evidence>
<evidence type="ECO:0000256" key="1">
    <source>
        <dbReference type="SAM" id="MobiDB-lite"/>
    </source>
</evidence>
<comment type="caution">
    <text evidence="2">The sequence shown here is derived from an EMBL/GenBank/DDBJ whole genome shotgun (WGS) entry which is preliminary data.</text>
</comment>
<dbReference type="EMBL" id="JACHGH010000001">
    <property type="protein sequence ID" value="MBB6452112.1"/>
    <property type="molecule type" value="Genomic_DNA"/>
</dbReference>
<sequence>MDKQRKKTKEEQEEEVIAQQITDSYQSGFYEPELDKRAQEKE</sequence>
<feature type="region of interest" description="Disordered" evidence="1">
    <location>
        <begin position="1"/>
        <end position="42"/>
    </location>
</feature>